<reference evidence="2 3" key="1">
    <citation type="submission" date="2021-04" db="EMBL/GenBank/DDBJ databases">
        <title>Draft genome sequence of Paenibacillus cisolokensis, LC2-13A.</title>
        <authorList>
            <person name="Uke A."/>
            <person name="Chhe C."/>
            <person name="Baramee S."/>
            <person name="Kosugi A."/>
        </authorList>
    </citation>
    <scope>NUCLEOTIDE SEQUENCE [LARGE SCALE GENOMIC DNA]</scope>
    <source>
        <strain evidence="2 3">LC2-13A</strain>
    </source>
</reference>
<dbReference type="SUPFAM" id="SSF88713">
    <property type="entry name" value="Glycoside hydrolase/deacetylase"/>
    <property type="match status" value="1"/>
</dbReference>
<name>A0ABQ4N6E3_9BACL</name>
<dbReference type="EMBL" id="BOVJ01000064">
    <property type="protein sequence ID" value="GIQ63496.1"/>
    <property type="molecule type" value="Genomic_DNA"/>
</dbReference>
<dbReference type="RefSeq" id="WP_244863377.1">
    <property type="nucleotide sequence ID" value="NZ_BOVJ01000064.1"/>
</dbReference>
<dbReference type="CDD" id="cd10936">
    <property type="entry name" value="CE4_DAC2"/>
    <property type="match status" value="1"/>
</dbReference>
<gene>
    <name evidence="2" type="ORF">PACILC2_20640</name>
</gene>
<feature type="chain" id="PRO_5045709456" description="Sugar deacetylase" evidence="1">
    <location>
        <begin position="32"/>
        <end position="277"/>
    </location>
</feature>
<evidence type="ECO:0000313" key="2">
    <source>
        <dbReference type="EMBL" id="GIQ63496.1"/>
    </source>
</evidence>
<evidence type="ECO:0000256" key="1">
    <source>
        <dbReference type="SAM" id="SignalP"/>
    </source>
</evidence>
<comment type="caution">
    <text evidence="2">The sequence shown here is derived from an EMBL/GenBank/DDBJ whole genome shotgun (WGS) entry which is preliminary data.</text>
</comment>
<evidence type="ECO:0000313" key="3">
    <source>
        <dbReference type="Proteomes" id="UP000680304"/>
    </source>
</evidence>
<keyword evidence="1" id="KW-0732">Signal</keyword>
<dbReference type="PANTHER" id="PTHR30105:SF2">
    <property type="entry name" value="DIVERGENT POLYSACCHARIDE DEACETYLASE SUPERFAMILY"/>
    <property type="match status" value="1"/>
</dbReference>
<dbReference type="Gene3D" id="3.20.20.370">
    <property type="entry name" value="Glycoside hydrolase/deacetylase"/>
    <property type="match status" value="1"/>
</dbReference>
<organism evidence="2 3">
    <name type="scientific">Paenibacillus cisolokensis</name>
    <dbReference type="NCBI Taxonomy" id="1658519"/>
    <lineage>
        <taxon>Bacteria</taxon>
        <taxon>Bacillati</taxon>
        <taxon>Bacillota</taxon>
        <taxon>Bacilli</taxon>
        <taxon>Bacillales</taxon>
        <taxon>Paenibacillaceae</taxon>
        <taxon>Paenibacillus</taxon>
    </lineage>
</organism>
<dbReference type="InterPro" id="IPR011330">
    <property type="entry name" value="Glyco_hydro/deAcase_b/a-brl"/>
</dbReference>
<dbReference type="Pfam" id="PF04748">
    <property type="entry name" value="Polysacc_deac_2"/>
    <property type="match status" value="1"/>
</dbReference>
<sequence>MKRKAQKWGKATIMAACAAFMLFAAVFPADAAPAGVKTGKETGVRKRIALVIDDFGNGMSGTKEMMALPVKFTVAVMPFMPTSKADAEEAHRLGHDVIVHMPMEPVRGKKEWLGPGAITTDLDDSEIRKRVEAAIDHIPYAIGMNNHMGSKATADERVMRIVLTVCKERGLIFLDSRTTEHSVIPKLAAEIGVPYAVNNVFLDNSYKPAYIAKQVNVLSRQLQSRSDCVVIGHVGPPGLYTSKVLRSSLPALQRTADFVKLPDIVRGLPAFPEGLRL</sequence>
<dbReference type="InterPro" id="IPR006837">
    <property type="entry name" value="Divergent_DAC"/>
</dbReference>
<proteinExistence type="predicted"/>
<accession>A0ABQ4N6E3</accession>
<dbReference type="PANTHER" id="PTHR30105">
    <property type="entry name" value="UNCHARACTERIZED YIBQ-RELATED"/>
    <property type="match status" value="1"/>
</dbReference>
<protein>
    <recommendedName>
        <fullName evidence="4">Sugar deacetylase</fullName>
    </recommendedName>
</protein>
<dbReference type="Proteomes" id="UP000680304">
    <property type="component" value="Unassembled WGS sequence"/>
</dbReference>
<feature type="signal peptide" evidence="1">
    <location>
        <begin position="1"/>
        <end position="31"/>
    </location>
</feature>
<evidence type="ECO:0008006" key="4">
    <source>
        <dbReference type="Google" id="ProtNLM"/>
    </source>
</evidence>
<keyword evidence="3" id="KW-1185">Reference proteome</keyword>